<protein>
    <recommendedName>
        <fullName evidence="3">NTP pyrophosphohydrolase MazG putative catalytic core domain-containing protein</fullName>
    </recommendedName>
</protein>
<evidence type="ECO:0000313" key="1">
    <source>
        <dbReference type="EMBL" id="KAL2285938.1"/>
    </source>
</evidence>
<organism evidence="1 2">
    <name type="scientific">Diaporthe vaccinii</name>
    <dbReference type="NCBI Taxonomy" id="105482"/>
    <lineage>
        <taxon>Eukaryota</taxon>
        <taxon>Fungi</taxon>
        <taxon>Dikarya</taxon>
        <taxon>Ascomycota</taxon>
        <taxon>Pezizomycotina</taxon>
        <taxon>Sordariomycetes</taxon>
        <taxon>Sordariomycetidae</taxon>
        <taxon>Diaporthales</taxon>
        <taxon>Diaporthaceae</taxon>
        <taxon>Diaporthe</taxon>
        <taxon>Diaporthe eres species complex</taxon>
    </lineage>
</organism>
<keyword evidence="2" id="KW-1185">Reference proteome</keyword>
<dbReference type="EMBL" id="JBAWTH010000027">
    <property type="protein sequence ID" value="KAL2285938.1"/>
    <property type="molecule type" value="Genomic_DNA"/>
</dbReference>
<reference evidence="1 2" key="1">
    <citation type="submission" date="2024-03" db="EMBL/GenBank/DDBJ databases">
        <title>A high-quality draft genome sequence of Diaporthe vaccinii, a causative agent of upright dieback and viscid rot disease in cranberry plants.</title>
        <authorList>
            <person name="Sarrasin M."/>
            <person name="Lang B.F."/>
            <person name="Burger G."/>
        </authorList>
    </citation>
    <scope>NUCLEOTIDE SEQUENCE [LARGE SCALE GENOMIC DNA]</scope>
    <source>
        <strain evidence="1 2">IS7</strain>
    </source>
</reference>
<name>A0ABR4EU19_9PEZI</name>
<dbReference type="Proteomes" id="UP001600888">
    <property type="component" value="Unassembled WGS sequence"/>
</dbReference>
<sequence length="93" mass="10782">MVESLQIAESEREKATYVEQFKWSEIFRAIEKAAQNGETERIKTTIEGKDGLREVYFFASLINLVCERKDLKDERRILSAYEKAGAPLKPLKE</sequence>
<evidence type="ECO:0000313" key="2">
    <source>
        <dbReference type="Proteomes" id="UP001600888"/>
    </source>
</evidence>
<accession>A0ABR4EU19</accession>
<proteinExistence type="predicted"/>
<comment type="caution">
    <text evidence="1">The sequence shown here is derived from an EMBL/GenBank/DDBJ whole genome shotgun (WGS) entry which is preliminary data.</text>
</comment>
<gene>
    <name evidence="1" type="ORF">FJTKL_07430</name>
</gene>
<evidence type="ECO:0008006" key="3">
    <source>
        <dbReference type="Google" id="ProtNLM"/>
    </source>
</evidence>